<sequence length="60" mass="6804">MSGEQKQKQHANREQVQRAGEVLDAIISSVRKALQDIEAIKNDIASLEMRIDAIEENDLR</sequence>
<organism evidence="3">
    <name type="scientific">viral metagenome</name>
    <dbReference type="NCBI Taxonomy" id="1070528"/>
    <lineage>
        <taxon>unclassified sequences</taxon>
        <taxon>metagenomes</taxon>
        <taxon>organismal metagenomes</taxon>
    </lineage>
</organism>
<proteinExistence type="predicted"/>
<feature type="coiled-coil region" evidence="1">
    <location>
        <begin position="30"/>
        <end position="57"/>
    </location>
</feature>
<gene>
    <name evidence="3" type="ORF">MM415A01884_0003</name>
    <name evidence="2" type="ORF">MM415B00831_0011</name>
</gene>
<dbReference type="EMBL" id="MT142135">
    <property type="protein sequence ID" value="QJA75014.1"/>
    <property type="molecule type" value="Genomic_DNA"/>
</dbReference>
<reference evidence="3" key="1">
    <citation type="submission" date="2020-03" db="EMBL/GenBank/DDBJ databases">
        <title>The deep terrestrial virosphere.</title>
        <authorList>
            <person name="Holmfeldt K."/>
            <person name="Nilsson E."/>
            <person name="Simone D."/>
            <person name="Lopez-Fernandez M."/>
            <person name="Wu X."/>
            <person name="de Brujin I."/>
            <person name="Lundin D."/>
            <person name="Andersson A."/>
            <person name="Bertilsson S."/>
            <person name="Dopson M."/>
        </authorList>
    </citation>
    <scope>NUCLEOTIDE SEQUENCE</scope>
    <source>
        <strain evidence="3">MM415A01884</strain>
        <strain evidence="2">MM415B00831</strain>
    </source>
</reference>
<dbReference type="EMBL" id="MT141460">
    <property type="protein sequence ID" value="QJA62035.1"/>
    <property type="molecule type" value="Genomic_DNA"/>
</dbReference>
<name>A0A6M3JYN0_9ZZZZ</name>
<keyword evidence="1" id="KW-0175">Coiled coil</keyword>
<evidence type="ECO:0000313" key="3">
    <source>
        <dbReference type="EMBL" id="QJA75014.1"/>
    </source>
</evidence>
<dbReference type="AlphaFoldDB" id="A0A6M3JYN0"/>
<accession>A0A6M3JYN0</accession>
<evidence type="ECO:0000256" key="1">
    <source>
        <dbReference type="SAM" id="Coils"/>
    </source>
</evidence>
<protein>
    <submittedName>
        <fullName evidence="3">Uncharacterized protein</fullName>
    </submittedName>
</protein>
<evidence type="ECO:0000313" key="2">
    <source>
        <dbReference type="EMBL" id="QJA62035.1"/>
    </source>
</evidence>